<evidence type="ECO:0000313" key="3">
    <source>
        <dbReference type="EMBL" id="KAE9306634.1"/>
    </source>
</evidence>
<name>A0A6A4DRU7_9STRA</name>
<protein>
    <submittedName>
        <fullName evidence="3">Uncharacterized protein</fullName>
    </submittedName>
</protein>
<evidence type="ECO:0000313" key="4">
    <source>
        <dbReference type="Proteomes" id="UP000433483"/>
    </source>
</evidence>
<dbReference type="AlphaFoldDB" id="A0A6A4DRU7"/>
<evidence type="ECO:0000313" key="2">
    <source>
        <dbReference type="EMBL" id="KAE9228920.1"/>
    </source>
</evidence>
<proteinExistence type="predicted"/>
<accession>A0A6A4DRU7</accession>
<evidence type="ECO:0000256" key="1">
    <source>
        <dbReference type="SAM" id="MobiDB-lite"/>
    </source>
</evidence>
<evidence type="ECO:0000313" key="5">
    <source>
        <dbReference type="Proteomes" id="UP000437068"/>
    </source>
</evidence>
<dbReference type="EMBL" id="QXGB01000129">
    <property type="protein sequence ID" value="KAE9228920.1"/>
    <property type="molecule type" value="Genomic_DNA"/>
</dbReference>
<sequence length="51" mass="5972">MLTKRPGQESDTASAIIAEDEEEERGAESQQFRRMRKEHRYTVLRYSTGEP</sequence>
<gene>
    <name evidence="3" type="ORF">PF001_g12032</name>
    <name evidence="2" type="ORF">PF005_g4115</name>
</gene>
<reference evidence="4 5" key="1">
    <citation type="submission" date="2018-08" db="EMBL/GenBank/DDBJ databases">
        <title>Genomic investigation of the strawberry pathogen Phytophthora fragariae indicates pathogenicity is determined by transcriptional variation in three key races.</title>
        <authorList>
            <person name="Adams T.M."/>
            <person name="Armitage A.D."/>
            <person name="Sobczyk M.K."/>
            <person name="Bates H.J."/>
            <person name="Dunwell J.M."/>
            <person name="Nellist C.F."/>
            <person name="Harrison R.J."/>
        </authorList>
    </citation>
    <scope>NUCLEOTIDE SEQUENCE [LARGE SCALE GENOMIC DNA]</scope>
    <source>
        <strain evidence="3 5">A4</strain>
        <strain evidence="2 4">NOV-27</strain>
    </source>
</reference>
<comment type="caution">
    <text evidence="3">The sequence shown here is derived from an EMBL/GenBank/DDBJ whole genome shotgun (WGS) entry which is preliminary data.</text>
</comment>
<dbReference type="Proteomes" id="UP000437068">
    <property type="component" value="Unassembled WGS sequence"/>
</dbReference>
<dbReference type="EMBL" id="QXGE01000656">
    <property type="protein sequence ID" value="KAE9306634.1"/>
    <property type="molecule type" value="Genomic_DNA"/>
</dbReference>
<organism evidence="3 5">
    <name type="scientific">Phytophthora fragariae</name>
    <dbReference type="NCBI Taxonomy" id="53985"/>
    <lineage>
        <taxon>Eukaryota</taxon>
        <taxon>Sar</taxon>
        <taxon>Stramenopiles</taxon>
        <taxon>Oomycota</taxon>
        <taxon>Peronosporomycetes</taxon>
        <taxon>Peronosporales</taxon>
        <taxon>Peronosporaceae</taxon>
        <taxon>Phytophthora</taxon>
    </lineage>
</organism>
<feature type="region of interest" description="Disordered" evidence="1">
    <location>
        <begin position="1"/>
        <end position="36"/>
    </location>
</feature>
<dbReference type="Proteomes" id="UP000433483">
    <property type="component" value="Unassembled WGS sequence"/>
</dbReference>
<keyword evidence="4" id="KW-1185">Reference proteome</keyword>